<feature type="transmembrane region" description="Helical" evidence="1">
    <location>
        <begin position="24"/>
        <end position="43"/>
    </location>
</feature>
<evidence type="ECO:0000256" key="1">
    <source>
        <dbReference type="SAM" id="Phobius"/>
    </source>
</evidence>
<dbReference type="AlphaFoldDB" id="A0A1E7ELB6"/>
<keyword evidence="1" id="KW-0812">Transmembrane</keyword>
<dbReference type="KEGG" id="fcy:FRACYDRAFT_272596"/>
<name>A0A1E7ELB6_9STRA</name>
<evidence type="ECO:0000313" key="2">
    <source>
        <dbReference type="EMBL" id="OEU06710.1"/>
    </source>
</evidence>
<dbReference type="Proteomes" id="UP000095751">
    <property type="component" value="Unassembled WGS sequence"/>
</dbReference>
<sequence>MNGWMDGLLSVLKKGNAMKVKHEMISAALLTNGWMAGCMDGLLSMLKKRNEYY</sequence>
<keyword evidence="3" id="KW-1185">Reference proteome</keyword>
<keyword evidence="1" id="KW-1133">Transmembrane helix</keyword>
<evidence type="ECO:0000313" key="3">
    <source>
        <dbReference type="Proteomes" id="UP000095751"/>
    </source>
</evidence>
<protein>
    <submittedName>
        <fullName evidence="2">Uncharacterized protein</fullName>
    </submittedName>
</protein>
<accession>A0A1E7ELB6</accession>
<proteinExistence type="predicted"/>
<reference evidence="2 3" key="1">
    <citation type="submission" date="2016-09" db="EMBL/GenBank/DDBJ databases">
        <title>Extensive genetic diversity and differential bi-allelic expression allows diatom success in the polar Southern Ocean.</title>
        <authorList>
            <consortium name="DOE Joint Genome Institute"/>
            <person name="Mock T."/>
            <person name="Otillar R.P."/>
            <person name="Strauss J."/>
            <person name="Dupont C."/>
            <person name="Frickenhaus S."/>
            <person name="Maumus F."/>
            <person name="Mcmullan M."/>
            <person name="Sanges R."/>
            <person name="Schmutz J."/>
            <person name="Toseland A."/>
            <person name="Valas R."/>
            <person name="Veluchamy A."/>
            <person name="Ward B.J."/>
            <person name="Allen A."/>
            <person name="Barry K."/>
            <person name="Falciatore A."/>
            <person name="Ferrante M."/>
            <person name="Fortunato A.E."/>
            <person name="Gloeckner G."/>
            <person name="Gruber A."/>
            <person name="Hipkin R."/>
            <person name="Janech M."/>
            <person name="Kroth P."/>
            <person name="Leese F."/>
            <person name="Lindquist E."/>
            <person name="Lyon B.R."/>
            <person name="Martin J."/>
            <person name="Mayer C."/>
            <person name="Parker M."/>
            <person name="Quesneville H."/>
            <person name="Raymond J."/>
            <person name="Uhlig C."/>
            <person name="Valentin K.U."/>
            <person name="Worden A.Z."/>
            <person name="Armbrust E.V."/>
            <person name="Bowler C."/>
            <person name="Green B."/>
            <person name="Moulton V."/>
            <person name="Van Oosterhout C."/>
            <person name="Grigoriev I."/>
        </authorList>
    </citation>
    <scope>NUCLEOTIDE SEQUENCE [LARGE SCALE GENOMIC DNA]</scope>
    <source>
        <strain evidence="2 3">CCMP1102</strain>
    </source>
</reference>
<dbReference type="InParanoid" id="A0A1E7ELB6"/>
<gene>
    <name evidence="2" type="ORF">FRACYDRAFT_272596</name>
</gene>
<organism evidence="2 3">
    <name type="scientific">Fragilariopsis cylindrus CCMP1102</name>
    <dbReference type="NCBI Taxonomy" id="635003"/>
    <lineage>
        <taxon>Eukaryota</taxon>
        <taxon>Sar</taxon>
        <taxon>Stramenopiles</taxon>
        <taxon>Ochrophyta</taxon>
        <taxon>Bacillariophyta</taxon>
        <taxon>Bacillariophyceae</taxon>
        <taxon>Bacillariophycidae</taxon>
        <taxon>Bacillariales</taxon>
        <taxon>Bacillariaceae</taxon>
        <taxon>Fragilariopsis</taxon>
    </lineage>
</organism>
<keyword evidence="1" id="KW-0472">Membrane</keyword>
<dbReference type="EMBL" id="KV784402">
    <property type="protein sequence ID" value="OEU06710.1"/>
    <property type="molecule type" value="Genomic_DNA"/>
</dbReference>